<comment type="subcellular location">
    <subcellularLocation>
        <location evidence="1">Membrane</location>
    </subcellularLocation>
</comment>
<dbReference type="RefSeq" id="WP_269878338.1">
    <property type="nucleotide sequence ID" value="NZ_JAPZVM010000008.1"/>
</dbReference>
<keyword evidence="2 5" id="KW-0812">Transmembrane</keyword>
<dbReference type="PANTHER" id="PTHR14948">
    <property type="entry name" value="NG5"/>
    <property type="match status" value="1"/>
</dbReference>
<reference evidence="6" key="1">
    <citation type="submission" date="2022-12" db="EMBL/GenBank/DDBJ databases">
        <title>Phocaeicola acetigenes sp. nov., isolated feces from a healthy human.</title>
        <authorList>
            <person name="Do H."/>
            <person name="Ha Y.B."/>
            <person name="Kim J.-S."/>
            <person name="Suh M.K."/>
            <person name="Kim H.S."/>
            <person name="Lee J.-S."/>
        </authorList>
    </citation>
    <scope>NUCLEOTIDE SEQUENCE</scope>
    <source>
        <strain evidence="6">KGMB11183</strain>
    </source>
</reference>
<keyword evidence="7" id="KW-1185">Reference proteome</keyword>
<evidence type="ECO:0000256" key="4">
    <source>
        <dbReference type="ARBA" id="ARBA00023136"/>
    </source>
</evidence>
<gene>
    <name evidence="6" type="ORF">O6P32_10020</name>
</gene>
<dbReference type="InterPro" id="IPR051423">
    <property type="entry name" value="CD225/Dispanin"/>
</dbReference>
<sequence>MNEQVCPKTWMVESILVTLFCCLPFGIAGIVYASKVSSLFAAGNYEAALQASNDAGKWTKISFIVGLVVGVISLIFNLYYVLYASIH</sequence>
<evidence type="ECO:0000313" key="7">
    <source>
        <dbReference type="Proteomes" id="UP001141933"/>
    </source>
</evidence>
<keyword evidence="4 5" id="KW-0472">Membrane</keyword>
<organism evidence="6 7">
    <name type="scientific">Phocaeicola acetigenes</name>
    <dbReference type="NCBI Taxonomy" id="3016083"/>
    <lineage>
        <taxon>Bacteria</taxon>
        <taxon>Pseudomonadati</taxon>
        <taxon>Bacteroidota</taxon>
        <taxon>Bacteroidia</taxon>
        <taxon>Bacteroidales</taxon>
        <taxon>Bacteroidaceae</taxon>
        <taxon>Phocaeicola</taxon>
    </lineage>
</organism>
<evidence type="ECO:0000256" key="1">
    <source>
        <dbReference type="ARBA" id="ARBA00004370"/>
    </source>
</evidence>
<dbReference type="Proteomes" id="UP001141933">
    <property type="component" value="Unassembled WGS sequence"/>
</dbReference>
<protein>
    <submittedName>
        <fullName evidence="6">CD225/dispanin family protein</fullName>
    </submittedName>
</protein>
<feature type="transmembrane region" description="Helical" evidence="5">
    <location>
        <begin position="12"/>
        <end position="33"/>
    </location>
</feature>
<dbReference type="PANTHER" id="PTHR14948:SF44">
    <property type="entry name" value="PROLINE-RICH TRANSMEMBRANE PROTEIN 1-LIKE"/>
    <property type="match status" value="1"/>
</dbReference>
<dbReference type="Pfam" id="PF04505">
    <property type="entry name" value="CD225"/>
    <property type="match status" value="1"/>
</dbReference>
<feature type="transmembrane region" description="Helical" evidence="5">
    <location>
        <begin position="61"/>
        <end position="82"/>
    </location>
</feature>
<name>A0ABT4PJ33_9BACT</name>
<comment type="caution">
    <text evidence="6">The sequence shown here is derived from an EMBL/GenBank/DDBJ whole genome shotgun (WGS) entry which is preliminary data.</text>
</comment>
<keyword evidence="3 5" id="KW-1133">Transmembrane helix</keyword>
<evidence type="ECO:0000256" key="3">
    <source>
        <dbReference type="ARBA" id="ARBA00022989"/>
    </source>
</evidence>
<evidence type="ECO:0000256" key="5">
    <source>
        <dbReference type="SAM" id="Phobius"/>
    </source>
</evidence>
<accession>A0ABT4PJ33</accession>
<evidence type="ECO:0000256" key="2">
    <source>
        <dbReference type="ARBA" id="ARBA00022692"/>
    </source>
</evidence>
<proteinExistence type="predicted"/>
<dbReference type="EMBL" id="JAPZVM010000008">
    <property type="protein sequence ID" value="MCZ8373038.1"/>
    <property type="molecule type" value="Genomic_DNA"/>
</dbReference>
<dbReference type="InterPro" id="IPR007593">
    <property type="entry name" value="CD225/Dispanin_fam"/>
</dbReference>
<evidence type="ECO:0000313" key="6">
    <source>
        <dbReference type="EMBL" id="MCZ8373038.1"/>
    </source>
</evidence>